<feature type="region of interest" description="Disordered" evidence="1">
    <location>
        <begin position="1"/>
        <end position="39"/>
    </location>
</feature>
<keyword evidence="2" id="KW-0812">Transmembrane</keyword>
<dbReference type="PANTHER" id="PTHR34203">
    <property type="entry name" value="METHYLTRANSFERASE, FKBM FAMILY PROTEIN"/>
    <property type="match status" value="1"/>
</dbReference>
<gene>
    <name evidence="4" type="ORF">OEZ85_004742</name>
</gene>
<dbReference type="PANTHER" id="PTHR34203:SF13">
    <property type="entry name" value="EXPRESSED PROTEIN"/>
    <property type="match status" value="1"/>
</dbReference>
<name>A0ABY8UN78_TETOB</name>
<evidence type="ECO:0000256" key="2">
    <source>
        <dbReference type="SAM" id="Phobius"/>
    </source>
</evidence>
<dbReference type="Pfam" id="PF05050">
    <property type="entry name" value="Methyltransf_21"/>
    <property type="match status" value="1"/>
</dbReference>
<accession>A0ABY8UN78</accession>
<evidence type="ECO:0000313" key="4">
    <source>
        <dbReference type="EMBL" id="WIA22444.1"/>
    </source>
</evidence>
<evidence type="ECO:0000313" key="5">
    <source>
        <dbReference type="Proteomes" id="UP001244341"/>
    </source>
</evidence>
<dbReference type="SUPFAM" id="SSF53335">
    <property type="entry name" value="S-adenosyl-L-methionine-dependent methyltransferases"/>
    <property type="match status" value="1"/>
</dbReference>
<feature type="compositionally biased region" description="Low complexity" evidence="1">
    <location>
        <begin position="109"/>
        <end position="121"/>
    </location>
</feature>
<protein>
    <recommendedName>
        <fullName evidence="3">Methyltransferase FkbM domain-containing protein</fullName>
    </recommendedName>
</protein>
<organism evidence="4 5">
    <name type="scientific">Tetradesmus obliquus</name>
    <name type="common">Green alga</name>
    <name type="synonym">Acutodesmus obliquus</name>
    <dbReference type="NCBI Taxonomy" id="3088"/>
    <lineage>
        <taxon>Eukaryota</taxon>
        <taxon>Viridiplantae</taxon>
        <taxon>Chlorophyta</taxon>
        <taxon>core chlorophytes</taxon>
        <taxon>Chlorophyceae</taxon>
        <taxon>CS clade</taxon>
        <taxon>Sphaeropleales</taxon>
        <taxon>Scenedesmaceae</taxon>
        <taxon>Tetradesmus</taxon>
    </lineage>
</organism>
<keyword evidence="2" id="KW-1133">Transmembrane helix</keyword>
<keyword evidence="2" id="KW-0472">Membrane</keyword>
<dbReference type="InterPro" id="IPR006342">
    <property type="entry name" value="FkbM_mtfrase"/>
</dbReference>
<dbReference type="NCBIfam" id="TIGR01444">
    <property type="entry name" value="fkbM_fam"/>
    <property type="match status" value="1"/>
</dbReference>
<feature type="compositionally biased region" description="Low complexity" evidence="1">
    <location>
        <begin position="19"/>
        <end position="28"/>
    </location>
</feature>
<feature type="region of interest" description="Disordered" evidence="1">
    <location>
        <begin position="102"/>
        <end position="126"/>
    </location>
</feature>
<proteinExistence type="predicted"/>
<dbReference type="InterPro" id="IPR029063">
    <property type="entry name" value="SAM-dependent_MTases_sf"/>
</dbReference>
<sequence length="615" mass="66508">MTIVSERQAHAPGRLPLVQHNQQQQQQQKQEHRRGQHSSKKAGAVALVLVVVWLLLRYVVEVKVSVRWRTLGSLQQQQQQPGLRKHCSNSCFKARNGICDEGRPHANPAKQQQQEAAQRQQGMPPGVSAVHCDLGTDCRDCGPWFGAQADSNWSEPLLPVAFLRSHNVSVRARPTSANALPANFSFAFTDPALDWDVSKHVQQDGLLEIGISQVFYKLLAGRCRAGGPGGLVADVGANFGWHALLAASFGCRVIAWEPVPQFRALLALNLARNGLSQLVSVRPAVVAHPPGSKQVVVIPNRGIWGTAGIGGANVDLSIHDKASGPPQQVEVVAESLDEVLAGQHVDLLKVVLAGQHVDLLKVDVEGYEPSVLATAQALLAAGAVDNIVLEYSPGVYERSSRWSEMGVHPRMLLDLTKAGFRLMHMPDTFTRVWWDGRAVAGAIPKLREVTPTNLKYDLWDAAMYSTGALDPTSKPFCPAMVALGLDNQGIPERLHPKSLHSAFGHNTNVWATKDAKIAAELIGPPEGVIPLSQPINASWFPPESVTMGLGGVSCRDVVDDLKSSLSLKSKRDVAISMTVLIGRRCRCVAALPCKEYEAAAEACAKEGTTPYVDLP</sequence>
<feature type="domain" description="Methyltransferase FkbM" evidence="3">
    <location>
        <begin position="234"/>
        <end position="422"/>
    </location>
</feature>
<dbReference type="EMBL" id="CP126221">
    <property type="protein sequence ID" value="WIA22444.1"/>
    <property type="molecule type" value="Genomic_DNA"/>
</dbReference>
<dbReference type="InterPro" id="IPR052514">
    <property type="entry name" value="SAM-dependent_MTase"/>
</dbReference>
<feature type="transmembrane region" description="Helical" evidence="2">
    <location>
        <begin position="42"/>
        <end position="60"/>
    </location>
</feature>
<evidence type="ECO:0000256" key="1">
    <source>
        <dbReference type="SAM" id="MobiDB-lite"/>
    </source>
</evidence>
<reference evidence="4 5" key="1">
    <citation type="submission" date="2023-05" db="EMBL/GenBank/DDBJ databases">
        <title>A 100% complete, gapless, phased diploid assembly of the Scenedesmus obliquus UTEX 3031 genome.</title>
        <authorList>
            <person name="Biondi T.C."/>
            <person name="Hanschen E.R."/>
            <person name="Kwon T."/>
            <person name="Eng W."/>
            <person name="Kruse C.P.S."/>
            <person name="Koehler S.I."/>
            <person name="Kunde Y."/>
            <person name="Gleasner C.D."/>
            <person name="You Mak K.T."/>
            <person name="Polle J."/>
            <person name="Hovde B.T."/>
            <person name="Starkenburg S.R."/>
        </authorList>
    </citation>
    <scope>NUCLEOTIDE SEQUENCE [LARGE SCALE GENOMIC DNA]</scope>
    <source>
        <strain evidence="4 5">DOE0152z</strain>
    </source>
</reference>
<dbReference type="Gene3D" id="3.40.50.150">
    <property type="entry name" value="Vaccinia Virus protein VP39"/>
    <property type="match status" value="1"/>
</dbReference>
<dbReference type="Proteomes" id="UP001244341">
    <property type="component" value="Chromosome 14b"/>
</dbReference>
<evidence type="ECO:0000259" key="3">
    <source>
        <dbReference type="Pfam" id="PF05050"/>
    </source>
</evidence>
<keyword evidence="5" id="KW-1185">Reference proteome</keyword>